<name>A0A3E2TC11_9FIRM</name>
<proteinExistence type="predicted"/>
<feature type="coiled-coil region" evidence="1">
    <location>
        <begin position="298"/>
        <end position="328"/>
    </location>
</feature>
<feature type="compositionally biased region" description="Polar residues" evidence="2">
    <location>
        <begin position="195"/>
        <end position="207"/>
    </location>
</feature>
<comment type="caution">
    <text evidence="5">The sequence shown here is derived from an EMBL/GenBank/DDBJ whole genome shotgun (WGS) entry which is preliminary data.</text>
</comment>
<accession>A0A3E2TC11</accession>
<reference evidence="5 6" key="1">
    <citation type="submission" date="2018-08" db="EMBL/GenBank/DDBJ databases">
        <title>A genome reference for cultivated species of the human gut microbiota.</title>
        <authorList>
            <person name="Zou Y."/>
            <person name="Xue W."/>
            <person name="Luo G."/>
        </authorList>
    </citation>
    <scope>NUCLEOTIDE SEQUENCE [LARGE SCALE GENOMIC DNA]</scope>
    <source>
        <strain evidence="5 6">AF45-17</strain>
    </source>
</reference>
<organism evidence="5 6">
    <name type="scientific">Coprococcus catus</name>
    <dbReference type="NCBI Taxonomy" id="116085"/>
    <lineage>
        <taxon>Bacteria</taxon>
        <taxon>Bacillati</taxon>
        <taxon>Bacillota</taxon>
        <taxon>Clostridia</taxon>
        <taxon>Lachnospirales</taxon>
        <taxon>Lachnospiraceae</taxon>
        <taxon>Coprococcus</taxon>
    </lineage>
</organism>
<evidence type="ECO:0000259" key="4">
    <source>
        <dbReference type="Pfam" id="PF14257"/>
    </source>
</evidence>
<keyword evidence="3" id="KW-0472">Membrane</keyword>
<keyword evidence="3" id="KW-1133">Transmembrane helix</keyword>
<sequence length="433" mass="46674">MEVSKQSGEVKEGRRMTEKEVEMAYKKMTESDAPDLWARVESNLPEKEIQPEMKVKKGFFAKIGQVFSGGSTWKTSIALCAVCIIVYGAAQGAGGMFRAGASNGTASAASKSSYGMDAYSVDGAEAYSAEGDGAEAAPADYNGMNYAAAAAGTGADADSSGGAVVLSENEASAAVGTEAAEASADEAGTAENGKETANSADTENGQSSRKLIRTFNLDAETTDFDNLVTQLQQETQNLGGYVESSYVNGNSYYTENSRYASLTLRIPKDKTNDFLGTVGEMANVTSKSENVEDVTLTYTDLKSHVEALQAEQEQLMKLMEQAKTVEDTMSIQSRLTDVRYELESYMSQLKVYDNQVDYDTVNISIQEVKNETPTGELSIGQKMLNGLENSLRAIAESAKNLCIWFVASIPYFVILFAVIFAVVSIIKKIRKKK</sequence>
<feature type="compositionally biased region" description="Low complexity" evidence="2">
    <location>
        <begin position="175"/>
        <end position="191"/>
    </location>
</feature>
<keyword evidence="3" id="KW-0812">Transmembrane</keyword>
<keyword evidence="1" id="KW-0175">Coiled coil</keyword>
<dbReference type="InterPro" id="IPR025645">
    <property type="entry name" value="DUF4349"/>
</dbReference>
<dbReference type="AlphaFoldDB" id="A0A3E2TC11"/>
<evidence type="ECO:0000256" key="1">
    <source>
        <dbReference type="SAM" id="Coils"/>
    </source>
</evidence>
<feature type="transmembrane region" description="Helical" evidence="3">
    <location>
        <begin position="403"/>
        <end position="426"/>
    </location>
</feature>
<dbReference type="EMBL" id="QVEP01000076">
    <property type="protein sequence ID" value="RGB72421.1"/>
    <property type="molecule type" value="Genomic_DNA"/>
</dbReference>
<evidence type="ECO:0000256" key="2">
    <source>
        <dbReference type="SAM" id="MobiDB-lite"/>
    </source>
</evidence>
<gene>
    <name evidence="5" type="ORF">DW070_16475</name>
</gene>
<feature type="region of interest" description="Disordered" evidence="2">
    <location>
        <begin position="175"/>
        <end position="207"/>
    </location>
</feature>
<dbReference type="Proteomes" id="UP000260773">
    <property type="component" value="Unassembled WGS sequence"/>
</dbReference>
<evidence type="ECO:0000256" key="3">
    <source>
        <dbReference type="SAM" id="Phobius"/>
    </source>
</evidence>
<protein>
    <submittedName>
        <fullName evidence="5">DUF4349 domain-containing protein</fullName>
    </submittedName>
</protein>
<dbReference type="Pfam" id="PF14257">
    <property type="entry name" value="DUF4349"/>
    <property type="match status" value="1"/>
</dbReference>
<evidence type="ECO:0000313" key="5">
    <source>
        <dbReference type="EMBL" id="RGB72421.1"/>
    </source>
</evidence>
<evidence type="ECO:0000313" key="6">
    <source>
        <dbReference type="Proteomes" id="UP000260773"/>
    </source>
</evidence>
<feature type="domain" description="DUF4349" evidence="4">
    <location>
        <begin position="209"/>
        <end position="422"/>
    </location>
</feature>